<dbReference type="InterPro" id="IPR051947">
    <property type="entry name" value="Sentrin-specific_protease"/>
</dbReference>
<evidence type="ECO:0000256" key="15">
    <source>
        <dbReference type="SAM" id="MobiDB-lite"/>
    </source>
</evidence>
<feature type="region of interest" description="Disordered" evidence="15">
    <location>
        <begin position="468"/>
        <end position="529"/>
    </location>
</feature>
<feature type="region of interest" description="Disordered" evidence="15">
    <location>
        <begin position="19"/>
        <end position="65"/>
    </location>
</feature>
<dbReference type="GO" id="GO:0016926">
    <property type="term" value="P:protein desumoylation"/>
    <property type="evidence" value="ECO:0007669"/>
    <property type="project" value="TreeGrafter"/>
</dbReference>
<evidence type="ECO:0000256" key="9">
    <source>
        <dbReference type="ARBA" id="ARBA00022786"/>
    </source>
</evidence>
<evidence type="ECO:0000259" key="17">
    <source>
        <dbReference type="PROSITE" id="PS50600"/>
    </source>
</evidence>
<dbReference type="GO" id="GO:0005524">
    <property type="term" value="F:ATP binding"/>
    <property type="evidence" value="ECO:0007669"/>
    <property type="project" value="UniProtKB-UniRule"/>
</dbReference>
<dbReference type="PANTHER" id="PTHR46896">
    <property type="entry name" value="SENTRIN-SPECIFIC PROTEASE"/>
    <property type="match status" value="1"/>
</dbReference>
<dbReference type="InterPro" id="IPR008271">
    <property type="entry name" value="Ser/Thr_kinase_AS"/>
</dbReference>
<dbReference type="FunFam" id="1.10.510.10:FF:000131">
    <property type="entry name" value="cyclin-dependent kinase 14 isoform X1"/>
    <property type="match status" value="1"/>
</dbReference>
<feature type="region of interest" description="Disordered" evidence="15">
    <location>
        <begin position="940"/>
        <end position="961"/>
    </location>
</feature>
<dbReference type="GO" id="GO:0006508">
    <property type="term" value="P:proteolysis"/>
    <property type="evidence" value="ECO:0007669"/>
    <property type="project" value="UniProtKB-KW"/>
</dbReference>
<keyword evidence="19" id="KW-1185">Reference proteome</keyword>
<evidence type="ECO:0000256" key="13">
    <source>
        <dbReference type="ARBA" id="ARBA00048367"/>
    </source>
</evidence>
<proteinExistence type="inferred from homology"/>
<dbReference type="Pfam" id="PF02902">
    <property type="entry name" value="Peptidase_C48"/>
    <property type="match status" value="1"/>
</dbReference>
<dbReference type="AlphaFoldDB" id="A0AAV6RBC7"/>
<keyword evidence="8" id="KW-0418">Kinase</keyword>
<dbReference type="Proteomes" id="UP000693946">
    <property type="component" value="Linkage Group LG2"/>
</dbReference>
<dbReference type="PROSITE" id="PS50600">
    <property type="entry name" value="ULP_PROTEASE"/>
    <property type="match status" value="1"/>
</dbReference>
<dbReference type="PROSITE" id="PS00107">
    <property type="entry name" value="PROTEIN_KINASE_ATP"/>
    <property type="match status" value="1"/>
</dbReference>
<evidence type="ECO:0000256" key="8">
    <source>
        <dbReference type="ARBA" id="ARBA00022777"/>
    </source>
</evidence>
<dbReference type="PANTHER" id="PTHR46896:SF2">
    <property type="entry name" value="SENTRIN-SPECIFIC PROTEASE 7"/>
    <property type="match status" value="1"/>
</dbReference>
<reference evidence="18 19" key="1">
    <citation type="journal article" date="2021" name="Sci. Rep.">
        <title>Chromosome anchoring in Senegalese sole (Solea senegalensis) reveals sex-associated markers and genome rearrangements in flatfish.</title>
        <authorList>
            <person name="Guerrero-Cozar I."/>
            <person name="Gomez-Garrido J."/>
            <person name="Berbel C."/>
            <person name="Martinez-Blanch J.F."/>
            <person name="Alioto T."/>
            <person name="Claros M.G."/>
            <person name="Gagnaire P.A."/>
            <person name="Manchado M."/>
        </authorList>
    </citation>
    <scope>NUCLEOTIDE SEQUENCE [LARGE SCALE GENOMIC DNA]</scope>
    <source>
        <strain evidence="18">Sse05_10M</strain>
    </source>
</reference>
<keyword evidence="4" id="KW-0597">Phosphoprotein</keyword>
<evidence type="ECO:0000256" key="11">
    <source>
        <dbReference type="ARBA" id="ARBA00022840"/>
    </source>
</evidence>
<dbReference type="InterPro" id="IPR003653">
    <property type="entry name" value="Peptidase_C48_C"/>
</dbReference>
<keyword evidence="3" id="KW-0723">Serine/threonine-protein kinase</keyword>
<dbReference type="SMART" id="SM00220">
    <property type="entry name" value="S_TKc"/>
    <property type="match status" value="1"/>
</dbReference>
<dbReference type="GO" id="GO:0005634">
    <property type="term" value="C:nucleus"/>
    <property type="evidence" value="ECO:0007669"/>
    <property type="project" value="TreeGrafter"/>
</dbReference>
<feature type="domain" description="Ubiquitin-like protease family profile" evidence="17">
    <location>
        <begin position="995"/>
        <end position="1221"/>
    </location>
</feature>
<evidence type="ECO:0000256" key="5">
    <source>
        <dbReference type="ARBA" id="ARBA00022670"/>
    </source>
</evidence>
<dbReference type="InterPro" id="IPR017441">
    <property type="entry name" value="Protein_kinase_ATP_BS"/>
</dbReference>
<protein>
    <recommendedName>
        <fullName evidence="2">cyclin-dependent kinase</fullName>
        <ecNumber evidence="2">2.7.11.22</ecNumber>
    </recommendedName>
</protein>
<evidence type="ECO:0000256" key="2">
    <source>
        <dbReference type="ARBA" id="ARBA00012425"/>
    </source>
</evidence>
<keyword evidence="9" id="KW-0833">Ubl conjugation pathway</keyword>
<dbReference type="PROSITE" id="PS50011">
    <property type="entry name" value="PROTEIN_KINASE_DOM"/>
    <property type="match status" value="1"/>
</dbReference>
<dbReference type="FunFam" id="3.30.200.20:FF:000124">
    <property type="entry name" value="Cyclin-dependent kinase 4"/>
    <property type="match status" value="1"/>
</dbReference>
<evidence type="ECO:0000256" key="10">
    <source>
        <dbReference type="ARBA" id="ARBA00022801"/>
    </source>
</evidence>
<comment type="catalytic activity">
    <reaction evidence="12">
        <text>L-threonyl-[protein] + ATP = O-phospho-L-threonyl-[protein] + ADP + H(+)</text>
        <dbReference type="Rhea" id="RHEA:46608"/>
        <dbReference type="Rhea" id="RHEA-COMP:11060"/>
        <dbReference type="Rhea" id="RHEA-COMP:11605"/>
        <dbReference type="ChEBI" id="CHEBI:15378"/>
        <dbReference type="ChEBI" id="CHEBI:30013"/>
        <dbReference type="ChEBI" id="CHEBI:30616"/>
        <dbReference type="ChEBI" id="CHEBI:61977"/>
        <dbReference type="ChEBI" id="CHEBI:456216"/>
        <dbReference type="EC" id="2.7.11.22"/>
    </reaction>
</comment>
<feature type="region of interest" description="Disordered" evidence="15">
    <location>
        <begin position="617"/>
        <end position="666"/>
    </location>
</feature>
<feature type="compositionally biased region" description="Polar residues" evidence="15">
    <location>
        <begin position="555"/>
        <end position="570"/>
    </location>
</feature>
<feature type="compositionally biased region" description="Polar residues" evidence="15">
    <location>
        <begin position="585"/>
        <end position="594"/>
    </location>
</feature>
<evidence type="ECO:0000313" key="19">
    <source>
        <dbReference type="Proteomes" id="UP000693946"/>
    </source>
</evidence>
<evidence type="ECO:0000256" key="12">
    <source>
        <dbReference type="ARBA" id="ARBA00047811"/>
    </source>
</evidence>
<keyword evidence="7 14" id="KW-0547">Nucleotide-binding</keyword>
<dbReference type="PROSITE" id="PS00108">
    <property type="entry name" value="PROTEIN_KINASE_ST"/>
    <property type="match status" value="1"/>
</dbReference>
<comment type="caution">
    <text evidence="18">The sequence shown here is derived from an EMBL/GenBank/DDBJ whole genome shotgun (WGS) entry which is preliminary data.</text>
</comment>
<name>A0AAV6RBC7_SOLSE</name>
<gene>
    <name evidence="18" type="ORF">JOB18_026054</name>
</gene>
<dbReference type="GO" id="GO:0004693">
    <property type="term" value="F:cyclin-dependent protein serine/threonine kinase activity"/>
    <property type="evidence" value="ECO:0007669"/>
    <property type="project" value="UniProtKB-EC"/>
</dbReference>
<feature type="region of interest" description="Disordered" evidence="15">
    <location>
        <begin position="542"/>
        <end position="601"/>
    </location>
</feature>
<evidence type="ECO:0000256" key="3">
    <source>
        <dbReference type="ARBA" id="ARBA00022527"/>
    </source>
</evidence>
<feature type="binding site" evidence="14">
    <location>
        <position position="143"/>
    </location>
    <ligand>
        <name>ATP</name>
        <dbReference type="ChEBI" id="CHEBI:30616"/>
    </ligand>
</feature>
<evidence type="ECO:0000256" key="14">
    <source>
        <dbReference type="PROSITE-ProRule" id="PRU10141"/>
    </source>
</evidence>
<evidence type="ECO:0000256" key="6">
    <source>
        <dbReference type="ARBA" id="ARBA00022679"/>
    </source>
</evidence>
<dbReference type="GO" id="GO:0070139">
    <property type="term" value="F:SUMO-specific endopeptidase activity"/>
    <property type="evidence" value="ECO:0007669"/>
    <property type="project" value="TreeGrafter"/>
</dbReference>
<feature type="domain" description="Protein kinase" evidence="16">
    <location>
        <begin position="114"/>
        <end position="399"/>
    </location>
</feature>
<dbReference type="GO" id="GO:0005737">
    <property type="term" value="C:cytoplasm"/>
    <property type="evidence" value="ECO:0007669"/>
    <property type="project" value="TreeGrafter"/>
</dbReference>
<sequence length="1263" mass="141486">MVDRDMSWWVRMCCCCSGDEEEEEAEGEEKGGRDEEEEEELTFRKSTSFTSLPSSELDSDLSPSASRSHWFHTLQMRRLHGRRERSNSEPLGRTDSEGHFTWKPGLQFGTTQSYLSLEKLGEGAYASVYKGISRINGQLVALKVIRMKTEEGVPFTAIREASLLKGLKHANVVLLHDIVHTSESLTFVFEYVLTDLAQYMNQHPGGLHSHNIRIFMFQLLRGLSFIHSRRILHRDLKPQNLLISYIGELKLADFGLARSKSIPSQTFSCDVVTLWYRPPDVLLGSTLYSTALDMWGAGCIFIEMLQGAPAFPGVTDLFEQLQMIWTVLGVPSELTWPGVTSLPNYTPEKFRGSEPKLFRTVWKRLNQLPSKTEDLVQRMLKVVPTDRISAQESLQQLYFSTLPPPIMHLGDMVSIFKVPGVCLETERLTRSRRRRRSRQPAANLAHRLVSVLARLAVIRMASQFKIPKKKHQSESDSAHLHLQSPLSRLQCPAPNFKGYGNQPDKMHAGNTLGSSLNRHRESLQPPFGDKVKTLLGLNKLGRGGASAANHRAAGSSGQRGEASSSLSPTNGWRPKRASDRLLQPEASSERTASPPQKKKTLSISVVAVDSLAALRAQEHAGSQRGDQSNTPTCPEKPASSSQSSSDPVSEDHFVLRPSSSSAEKTAKVALDRRRSLNRMAWKSSDLEDARERERRRWRDFKARKDVGHLRPRRPKHSPVEPIVLSSEEEEEKGGAKSSKPTEDSGLDQFSTEERGHSEELLTTPSFLQLEFSSLHIGLMHANANGHTTVTGNGVTVPLRVSGGEDGEVTVVASEVRGYGVWDGGVARDGALLDGWEGPAPSLLFLWVSDAQANLLQRELSAVSASMSPSAAPPCCCLLLVLKEQLQELHSALLVSILDMEEYQRGRSSSSPSSPLDWTDGLMLLHSCPPPVDQHLLRLLGHSADSDPDPDPDPGAGAGPVKRALRNKSSSLNSYGLQQLPNRLIQYPPPPSKGSICVTKEDLVCLDAGEFLNDVIIDFYLKFLLLEGVGGAVAERSHVFSSFFYKQLSRRRAAGEDDAPSVPDRHMRHQRVKTWTRHVDIFTKDFLFVPVNQEAHWFLVVVCFPGLEDVQYEEFHRSTGSVRVAGKHSLRPHPPPDCTQQGRLRDTVLKKPCILVMDSLKLSYHENICTLLRDYLQVEWTVRRGTSRVFTSEKMRSCSCRVPQQDNSSDCGLYLLQYTESFLQNPVVHFEFPLRLEHWFPRQQVRQKREEIRRLIVKMHQSQK</sequence>
<dbReference type="EC" id="2.7.11.22" evidence="2"/>
<feature type="region of interest" description="Disordered" evidence="15">
    <location>
        <begin position="708"/>
        <end position="758"/>
    </location>
</feature>
<dbReference type="FunFam" id="1.10.418.20:FF:000001">
    <property type="entry name" value="sentrin-specific protease 6 isoform X1"/>
    <property type="match status" value="1"/>
</dbReference>
<evidence type="ECO:0000256" key="1">
    <source>
        <dbReference type="ARBA" id="ARBA00006485"/>
    </source>
</evidence>
<organism evidence="18 19">
    <name type="scientific">Solea senegalensis</name>
    <name type="common">Senegalese sole</name>
    <dbReference type="NCBI Taxonomy" id="28829"/>
    <lineage>
        <taxon>Eukaryota</taxon>
        <taxon>Metazoa</taxon>
        <taxon>Chordata</taxon>
        <taxon>Craniata</taxon>
        <taxon>Vertebrata</taxon>
        <taxon>Euteleostomi</taxon>
        <taxon>Actinopterygii</taxon>
        <taxon>Neopterygii</taxon>
        <taxon>Teleostei</taxon>
        <taxon>Neoteleostei</taxon>
        <taxon>Acanthomorphata</taxon>
        <taxon>Carangaria</taxon>
        <taxon>Pleuronectiformes</taxon>
        <taxon>Pleuronectoidei</taxon>
        <taxon>Soleidae</taxon>
        <taxon>Solea</taxon>
    </lineage>
</organism>
<keyword evidence="6" id="KW-0808">Transferase</keyword>
<evidence type="ECO:0000256" key="7">
    <source>
        <dbReference type="ARBA" id="ARBA00022741"/>
    </source>
</evidence>
<feature type="compositionally biased region" description="Low complexity" evidence="15">
    <location>
        <begin position="51"/>
        <end position="65"/>
    </location>
</feature>
<dbReference type="FunFam" id="1.10.418.20:FF:000004">
    <property type="entry name" value="sentrin-specific protease 7 isoform X1"/>
    <property type="match status" value="1"/>
</dbReference>
<evidence type="ECO:0000259" key="16">
    <source>
        <dbReference type="PROSITE" id="PS50011"/>
    </source>
</evidence>
<dbReference type="Pfam" id="PF00069">
    <property type="entry name" value="Pkinase"/>
    <property type="match status" value="1"/>
</dbReference>
<keyword evidence="11 14" id="KW-0067">ATP-binding</keyword>
<accession>A0AAV6RBC7</accession>
<evidence type="ECO:0000256" key="4">
    <source>
        <dbReference type="ARBA" id="ARBA00022553"/>
    </source>
</evidence>
<keyword evidence="10" id="KW-0378">Hydrolase</keyword>
<dbReference type="EMBL" id="JAGKHQ010000012">
    <property type="protein sequence ID" value="KAG7502761.1"/>
    <property type="molecule type" value="Genomic_DNA"/>
</dbReference>
<evidence type="ECO:0000313" key="18">
    <source>
        <dbReference type="EMBL" id="KAG7502761.1"/>
    </source>
</evidence>
<dbReference type="InterPro" id="IPR000719">
    <property type="entry name" value="Prot_kinase_dom"/>
</dbReference>
<comment type="catalytic activity">
    <reaction evidence="13">
        <text>L-seryl-[protein] + ATP = O-phospho-L-seryl-[protein] + ADP + H(+)</text>
        <dbReference type="Rhea" id="RHEA:17989"/>
        <dbReference type="Rhea" id="RHEA-COMP:9863"/>
        <dbReference type="Rhea" id="RHEA-COMP:11604"/>
        <dbReference type="ChEBI" id="CHEBI:15378"/>
        <dbReference type="ChEBI" id="CHEBI:29999"/>
        <dbReference type="ChEBI" id="CHEBI:30616"/>
        <dbReference type="ChEBI" id="CHEBI:83421"/>
        <dbReference type="ChEBI" id="CHEBI:456216"/>
        <dbReference type="EC" id="2.7.11.22"/>
    </reaction>
</comment>
<comment type="similarity">
    <text evidence="1">Belongs to the protein kinase superfamily. CMGC Ser/Thr protein kinase family. CDC2/CDKX subfamily.</text>
</comment>
<keyword evidence="5 18" id="KW-0645">Protease</keyword>